<gene>
    <name evidence="1" type="ORF">HAX54_036152</name>
</gene>
<comment type="caution">
    <text evidence="1">The sequence shown here is derived from an EMBL/GenBank/DDBJ whole genome shotgun (WGS) entry which is preliminary data.</text>
</comment>
<dbReference type="EMBL" id="JACEIK010004769">
    <property type="protein sequence ID" value="MCD9646379.1"/>
    <property type="molecule type" value="Genomic_DNA"/>
</dbReference>
<proteinExistence type="predicted"/>
<evidence type="ECO:0000313" key="2">
    <source>
        <dbReference type="Proteomes" id="UP000823775"/>
    </source>
</evidence>
<keyword evidence="2" id="KW-1185">Reference proteome</keyword>
<accession>A0ABS8VHP1</accession>
<sequence length="120" mass="13634">MMVDCVQVLSSWFDPSLVYLVEPFVFDDWSQRIITKGNDSLGQSLGTLPQQLNLPTQDELHDDSFGDPMTIYVARAQEYGVQYLFGECASVNGRAVMKVLSMVFSMVLSEEEEEEKKREV</sequence>
<dbReference type="Proteomes" id="UP000823775">
    <property type="component" value="Unassembled WGS sequence"/>
</dbReference>
<organism evidence="1 2">
    <name type="scientific">Datura stramonium</name>
    <name type="common">Jimsonweed</name>
    <name type="synonym">Common thornapple</name>
    <dbReference type="NCBI Taxonomy" id="4076"/>
    <lineage>
        <taxon>Eukaryota</taxon>
        <taxon>Viridiplantae</taxon>
        <taxon>Streptophyta</taxon>
        <taxon>Embryophyta</taxon>
        <taxon>Tracheophyta</taxon>
        <taxon>Spermatophyta</taxon>
        <taxon>Magnoliopsida</taxon>
        <taxon>eudicotyledons</taxon>
        <taxon>Gunneridae</taxon>
        <taxon>Pentapetalae</taxon>
        <taxon>asterids</taxon>
        <taxon>lamiids</taxon>
        <taxon>Solanales</taxon>
        <taxon>Solanaceae</taxon>
        <taxon>Solanoideae</taxon>
        <taxon>Datureae</taxon>
        <taxon>Datura</taxon>
    </lineage>
</organism>
<protein>
    <submittedName>
        <fullName evidence="1">Uncharacterized protein</fullName>
    </submittedName>
</protein>
<name>A0ABS8VHP1_DATST</name>
<evidence type="ECO:0000313" key="1">
    <source>
        <dbReference type="EMBL" id="MCD9646379.1"/>
    </source>
</evidence>
<feature type="non-terminal residue" evidence="1">
    <location>
        <position position="120"/>
    </location>
</feature>
<reference evidence="1 2" key="1">
    <citation type="journal article" date="2021" name="BMC Genomics">
        <title>Datura genome reveals duplications of psychoactive alkaloid biosynthetic genes and high mutation rate following tissue culture.</title>
        <authorList>
            <person name="Rajewski A."/>
            <person name="Carter-House D."/>
            <person name="Stajich J."/>
            <person name="Litt A."/>
        </authorList>
    </citation>
    <scope>NUCLEOTIDE SEQUENCE [LARGE SCALE GENOMIC DNA]</scope>
    <source>
        <strain evidence="1">AR-01</strain>
    </source>
</reference>